<reference evidence="1 2" key="1">
    <citation type="submission" date="2023-03" db="EMBL/GenBank/DDBJ databases">
        <title>YIM 133296 draft genome.</title>
        <authorList>
            <person name="Xiong L."/>
        </authorList>
    </citation>
    <scope>NUCLEOTIDE SEQUENCE [LARGE SCALE GENOMIC DNA]</scope>
    <source>
        <strain evidence="1 2">YIM 133296</strain>
    </source>
</reference>
<dbReference type="Proteomes" id="UP001528912">
    <property type="component" value="Unassembled WGS sequence"/>
</dbReference>
<sequence length="356" mass="38630">MTHKLRGLGELVAYIPYLLGFVPRASVVVIGSGPDGIGPVSRVDIPPDPKDDEEVARQVVTQLRRASLERFDLIGYAGGRPAHPLLDRISVRLSETTGAEPGHHLLVDDGGWRATRCVCGGCRLGVRSAVPSPDRVPAVAEQVLREVHPYLDRAELVASLQTSRPLVVQAVRSMSRGRPDTLGEVDVAAAWAAVLDVGDDAPAVHDLPAAVLLTAMDALRDPVRRDDILGWLVPGTLSFPAQVPRLVTALDDRLGLPRWRTSLGPQDHEHDTQVIRVTRRLQQLVACTPREWADGTATLLGYWCWVHGQGALATTALEIAVQVRPGRARMAALLLQVISHGLRPEDMRPTPRETAS</sequence>
<gene>
    <name evidence="1" type="ORF">P4R38_08245</name>
</gene>
<accession>A0ABT6C5K9</accession>
<evidence type="ECO:0000313" key="1">
    <source>
        <dbReference type="EMBL" id="MDF8264228.1"/>
    </source>
</evidence>
<name>A0ABT6C5K9_9MICO</name>
<dbReference type="InterPro" id="IPR025447">
    <property type="entry name" value="DUF4192"/>
</dbReference>
<evidence type="ECO:0000313" key="2">
    <source>
        <dbReference type="Proteomes" id="UP001528912"/>
    </source>
</evidence>
<dbReference type="Pfam" id="PF13830">
    <property type="entry name" value="DUF4192"/>
    <property type="match status" value="1"/>
</dbReference>
<organism evidence="1 2">
    <name type="scientific">Luteipulveratus flavus</name>
    <dbReference type="NCBI Taxonomy" id="3031728"/>
    <lineage>
        <taxon>Bacteria</taxon>
        <taxon>Bacillati</taxon>
        <taxon>Actinomycetota</taxon>
        <taxon>Actinomycetes</taxon>
        <taxon>Micrococcales</taxon>
        <taxon>Dermacoccaceae</taxon>
        <taxon>Luteipulveratus</taxon>
    </lineage>
</organism>
<proteinExistence type="predicted"/>
<comment type="caution">
    <text evidence="1">The sequence shown here is derived from an EMBL/GenBank/DDBJ whole genome shotgun (WGS) entry which is preliminary data.</text>
</comment>
<keyword evidence="2" id="KW-1185">Reference proteome</keyword>
<protein>
    <submittedName>
        <fullName evidence="1">DUF4192 domain-containing protein</fullName>
    </submittedName>
</protein>
<dbReference type="EMBL" id="JAROAV010000027">
    <property type="protein sequence ID" value="MDF8264228.1"/>
    <property type="molecule type" value="Genomic_DNA"/>
</dbReference>
<dbReference type="RefSeq" id="WP_277191841.1">
    <property type="nucleotide sequence ID" value="NZ_JAROAV010000027.1"/>
</dbReference>